<feature type="region of interest" description="Disordered" evidence="1">
    <location>
        <begin position="27"/>
        <end position="57"/>
    </location>
</feature>
<proteinExistence type="predicted"/>
<gene>
    <name evidence="2" type="ORF">ACFSW8_05335</name>
</gene>
<comment type="caution">
    <text evidence="2">The sequence shown here is derived from an EMBL/GenBank/DDBJ whole genome shotgun (WGS) entry which is preliminary data.</text>
</comment>
<evidence type="ECO:0000313" key="3">
    <source>
        <dbReference type="Proteomes" id="UP001597389"/>
    </source>
</evidence>
<protein>
    <recommendedName>
        <fullName evidence="4">Type II secretion system protein GspG C-terminal domain-containing protein</fullName>
    </recommendedName>
</protein>
<dbReference type="EMBL" id="JBHUJB010000022">
    <property type="protein sequence ID" value="MFD2158314.1"/>
    <property type="molecule type" value="Genomic_DNA"/>
</dbReference>
<organism evidence="2 3">
    <name type="scientific">Rubritalea tangerina</name>
    <dbReference type="NCBI Taxonomy" id="430798"/>
    <lineage>
        <taxon>Bacteria</taxon>
        <taxon>Pseudomonadati</taxon>
        <taxon>Verrucomicrobiota</taxon>
        <taxon>Verrucomicrobiia</taxon>
        <taxon>Verrucomicrobiales</taxon>
        <taxon>Rubritaleaceae</taxon>
        <taxon>Rubritalea</taxon>
    </lineage>
</organism>
<evidence type="ECO:0008006" key="4">
    <source>
        <dbReference type="Google" id="ProtNLM"/>
    </source>
</evidence>
<name>A0ABW4Z8K8_9BACT</name>
<evidence type="ECO:0000256" key="1">
    <source>
        <dbReference type="SAM" id="MobiDB-lite"/>
    </source>
</evidence>
<sequence length="170" mass="18714">MRNSLLTLAILILVAAIATYFWRGAPHTHAPSPPKKQATSLNSPPQNKPAPQKTVTRHPITRTCEHLNAPSHSVDQDLALLQSLLRVHRKALDGNPTGFNDEITSQLMGKNQLGLATLAPPANALSANGELLDRWGTPYRFHALSKKQMEVISAGPDKRFFTQDDTRLLE</sequence>
<reference evidence="3" key="1">
    <citation type="journal article" date="2019" name="Int. J. Syst. Evol. Microbiol.">
        <title>The Global Catalogue of Microorganisms (GCM) 10K type strain sequencing project: providing services to taxonomists for standard genome sequencing and annotation.</title>
        <authorList>
            <consortium name="The Broad Institute Genomics Platform"/>
            <consortium name="The Broad Institute Genome Sequencing Center for Infectious Disease"/>
            <person name="Wu L."/>
            <person name="Ma J."/>
        </authorList>
    </citation>
    <scope>NUCLEOTIDE SEQUENCE [LARGE SCALE GENOMIC DNA]</scope>
    <source>
        <strain evidence="3">CCUG 57942</strain>
    </source>
</reference>
<keyword evidence="3" id="KW-1185">Reference proteome</keyword>
<dbReference type="RefSeq" id="WP_377177645.1">
    <property type="nucleotide sequence ID" value="NZ_JBHUJB010000022.1"/>
</dbReference>
<accession>A0ABW4Z8K8</accession>
<evidence type="ECO:0000313" key="2">
    <source>
        <dbReference type="EMBL" id="MFD2158314.1"/>
    </source>
</evidence>
<dbReference type="Proteomes" id="UP001597389">
    <property type="component" value="Unassembled WGS sequence"/>
</dbReference>